<dbReference type="InterPro" id="IPR036259">
    <property type="entry name" value="MFS_trans_sf"/>
</dbReference>
<dbReference type="EMBL" id="JAGSXJ010000007">
    <property type="protein sequence ID" value="KAH6689845.1"/>
    <property type="molecule type" value="Genomic_DNA"/>
</dbReference>
<dbReference type="FunFam" id="1.20.1250.20:FF:000011">
    <property type="entry name" value="MFS multidrug transporter, putative"/>
    <property type="match status" value="1"/>
</dbReference>
<evidence type="ECO:0000256" key="3">
    <source>
        <dbReference type="ARBA" id="ARBA00022692"/>
    </source>
</evidence>
<organism evidence="9 10">
    <name type="scientific">Plectosphaerella plurivora</name>
    <dbReference type="NCBI Taxonomy" id="936078"/>
    <lineage>
        <taxon>Eukaryota</taxon>
        <taxon>Fungi</taxon>
        <taxon>Dikarya</taxon>
        <taxon>Ascomycota</taxon>
        <taxon>Pezizomycotina</taxon>
        <taxon>Sordariomycetes</taxon>
        <taxon>Hypocreomycetidae</taxon>
        <taxon>Glomerellales</taxon>
        <taxon>Plectosphaerellaceae</taxon>
        <taxon>Plectosphaerella</taxon>
    </lineage>
</organism>
<dbReference type="GO" id="GO:0022857">
    <property type="term" value="F:transmembrane transporter activity"/>
    <property type="evidence" value="ECO:0007669"/>
    <property type="project" value="InterPro"/>
</dbReference>
<evidence type="ECO:0000256" key="1">
    <source>
        <dbReference type="ARBA" id="ARBA00004141"/>
    </source>
</evidence>
<evidence type="ECO:0000313" key="10">
    <source>
        <dbReference type="Proteomes" id="UP000770015"/>
    </source>
</evidence>
<comment type="subcellular location">
    <subcellularLocation>
        <location evidence="1">Membrane</location>
        <topology evidence="1">Multi-pass membrane protein</topology>
    </subcellularLocation>
</comment>
<evidence type="ECO:0000259" key="8">
    <source>
        <dbReference type="PROSITE" id="PS50850"/>
    </source>
</evidence>
<evidence type="ECO:0000256" key="6">
    <source>
        <dbReference type="ARBA" id="ARBA00023180"/>
    </source>
</evidence>
<feature type="transmembrane region" description="Helical" evidence="7">
    <location>
        <begin position="354"/>
        <end position="373"/>
    </location>
</feature>
<dbReference type="PROSITE" id="PS50850">
    <property type="entry name" value="MFS"/>
    <property type="match status" value="1"/>
</dbReference>
<feature type="transmembrane region" description="Helical" evidence="7">
    <location>
        <begin position="379"/>
        <end position="406"/>
    </location>
</feature>
<feature type="transmembrane region" description="Helical" evidence="7">
    <location>
        <begin position="269"/>
        <end position="294"/>
    </location>
</feature>
<dbReference type="PANTHER" id="PTHR23502">
    <property type="entry name" value="MAJOR FACILITATOR SUPERFAMILY"/>
    <property type="match status" value="1"/>
</dbReference>
<dbReference type="InterPro" id="IPR011701">
    <property type="entry name" value="MFS"/>
</dbReference>
<feature type="transmembrane region" description="Helical" evidence="7">
    <location>
        <begin position="446"/>
        <end position="467"/>
    </location>
</feature>
<dbReference type="Gene3D" id="1.20.1250.20">
    <property type="entry name" value="MFS general substrate transporter like domains"/>
    <property type="match status" value="1"/>
</dbReference>
<feature type="transmembrane region" description="Helical" evidence="7">
    <location>
        <begin position="42"/>
        <end position="63"/>
    </location>
</feature>
<comment type="similarity">
    <text evidence="2">Belongs to the major facilitator superfamily.</text>
</comment>
<dbReference type="PANTHER" id="PTHR23502:SF68">
    <property type="entry name" value="MULTIDRUG TRANSPORTER, PUTATIVE (AFU_ORTHOLOGUE AFUA_3G01120)-RELATED"/>
    <property type="match status" value="1"/>
</dbReference>
<evidence type="ECO:0000256" key="7">
    <source>
        <dbReference type="SAM" id="Phobius"/>
    </source>
</evidence>
<feature type="transmembrane region" description="Helical" evidence="7">
    <location>
        <begin position="170"/>
        <end position="192"/>
    </location>
</feature>
<name>A0A9P8VGF1_9PEZI</name>
<keyword evidence="10" id="KW-1185">Reference proteome</keyword>
<dbReference type="GO" id="GO:0016020">
    <property type="term" value="C:membrane"/>
    <property type="evidence" value="ECO:0007669"/>
    <property type="project" value="UniProtKB-SubCell"/>
</dbReference>
<evidence type="ECO:0000256" key="4">
    <source>
        <dbReference type="ARBA" id="ARBA00022989"/>
    </source>
</evidence>
<proteinExistence type="inferred from homology"/>
<feature type="domain" description="Major facilitator superfamily (MFS) profile" evidence="8">
    <location>
        <begin position="45"/>
        <end position="473"/>
    </location>
</feature>
<dbReference type="OrthoDB" id="5296287at2759"/>
<sequence>MALFASGLWSVNVCLDPSHPLVVGWAGDDDPENPRNWPLWRINVNAGLLTFLAFLIPLGSTIIAPGVPQIMEGFQNSSPELAAFVLSIFIFATAFGPLFFSPLSEIYGRLIMYHIANVGFVASNVACALSPTLESLIFFRFLAGFFGSCPITNGAASIADMAPPETRGKFMGAFAVGPLLGPVIGPAIAGFVNEALGWRWVFWVVSAASAATTVIVFLFCRETYAPVLLQRRVRRLRESTGNPMLRHMLDDGLTPWDQIRRAIVRPLKLLFLSPIGFISALYLAIVYGYLYIMFSTMPAVFARQYHITGSIAGLTYLGLGVGSLLGVMTFSLFSNHAIKKIASDGKELKPEVRFRIAPLGALALPVGLFLYGWSADRGAHWIVPIIGMAVVGIANVVLFMSICLYLVDCFELYSASALAANTVMRSIGAGLLPLVGVRMIDTLGIGWGHSLMGFIAVAMIPIPFLFLRFGEFLRRRFEFTSL</sequence>
<accession>A0A9P8VGF1</accession>
<dbReference type="SUPFAM" id="SSF103473">
    <property type="entry name" value="MFS general substrate transporter"/>
    <property type="match status" value="1"/>
</dbReference>
<evidence type="ECO:0000256" key="5">
    <source>
        <dbReference type="ARBA" id="ARBA00023136"/>
    </source>
</evidence>
<keyword evidence="6" id="KW-0325">Glycoprotein</keyword>
<evidence type="ECO:0000256" key="2">
    <source>
        <dbReference type="ARBA" id="ARBA00008335"/>
    </source>
</evidence>
<dbReference type="AlphaFoldDB" id="A0A9P8VGF1"/>
<gene>
    <name evidence="9" type="ORF">F5X68DRAFT_254457</name>
</gene>
<dbReference type="CDD" id="cd17323">
    <property type="entry name" value="MFS_Tpo1_MDR_like"/>
    <property type="match status" value="1"/>
</dbReference>
<feature type="transmembrane region" description="Helical" evidence="7">
    <location>
        <begin position="137"/>
        <end position="158"/>
    </location>
</feature>
<keyword evidence="4 7" id="KW-1133">Transmembrane helix</keyword>
<feature type="transmembrane region" description="Helical" evidence="7">
    <location>
        <begin position="418"/>
        <end position="440"/>
    </location>
</feature>
<feature type="transmembrane region" description="Helical" evidence="7">
    <location>
        <begin position="198"/>
        <end position="220"/>
    </location>
</feature>
<protein>
    <submittedName>
        <fullName evidence="9">Major facilitator superfamily domain-containing protein</fullName>
    </submittedName>
</protein>
<dbReference type="InterPro" id="IPR020846">
    <property type="entry name" value="MFS_dom"/>
</dbReference>
<dbReference type="Pfam" id="PF07690">
    <property type="entry name" value="MFS_1"/>
    <property type="match status" value="1"/>
</dbReference>
<evidence type="ECO:0000313" key="9">
    <source>
        <dbReference type="EMBL" id="KAH6689845.1"/>
    </source>
</evidence>
<feature type="transmembrane region" description="Helical" evidence="7">
    <location>
        <begin position="314"/>
        <end position="333"/>
    </location>
</feature>
<reference evidence="9" key="1">
    <citation type="journal article" date="2021" name="Nat. Commun.">
        <title>Genetic determinants of endophytism in the Arabidopsis root mycobiome.</title>
        <authorList>
            <person name="Mesny F."/>
            <person name="Miyauchi S."/>
            <person name="Thiergart T."/>
            <person name="Pickel B."/>
            <person name="Atanasova L."/>
            <person name="Karlsson M."/>
            <person name="Huettel B."/>
            <person name="Barry K.W."/>
            <person name="Haridas S."/>
            <person name="Chen C."/>
            <person name="Bauer D."/>
            <person name="Andreopoulos W."/>
            <person name="Pangilinan J."/>
            <person name="LaButti K."/>
            <person name="Riley R."/>
            <person name="Lipzen A."/>
            <person name="Clum A."/>
            <person name="Drula E."/>
            <person name="Henrissat B."/>
            <person name="Kohler A."/>
            <person name="Grigoriev I.V."/>
            <person name="Martin F.M."/>
            <person name="Hacquard S."/>
        </authorList>
    </citation>
    <scope>NUCLEOTIDE SEQUENCE</scope>
    <source>
        <strain evidence="9">MPI-SDFR-AT-0117</strain>
    </source>
</reference>
<keyword evidence="5 7" id="KW-0472">Membrane</keyword>
<feature type="transmembrane region" description="Helical" evidence="7">
    <location>
        <begin position="83"/>
        <end position="103"/>
    </location>
</feature>
<feature type="transmembrane region" description="Helical" evidence="7">
    <location>
        <begin position="110"/>
        <end position="131"/>
    </location>
</feature>
<comment type="caution">
    <text evidence="9">The sequence shown here is derived from an EMBL/GenBank/DDBJ whole genome shotgun (WGS) entry which is preliminary data.</text>
</comment>
<dbReference type="Proteomes" id="UP000770015">
    <property type="component" value="Unassembled WGS sequence"/>
</dbReference>
<keyword evidence="3 7" id="KW-0812">Transmembrane</keyword>